<gene>
    <name evidence="2" type="ORF">OIDMADRAFT_26305</name>
</gene>
<feature type="region of interest" description="Disordered" evidence="1">
    <location>
        <begin position="166"/>
        <end position="207"/>
    </location>
</feature>
<evidence type="ECO:0000313" key="2">
    <source>
        <dbReference type="EMBL" id="KIN03632.1"/>
    </source>
</evidence>
<feature type="compositionally biased region" description="Polar residues" evidence="1">
    <location>
        <begin position="183"/>
        <end position="200"/>
    </location>
</feature>
<dbReference type="Proteomes" id="UP000054321">
    <property type="component" value="Unassembled WGS sequence"/>
</dbReference>
<dbReference type="AlphaFoldDB" id="A0A0C3HMW0"/>
<keyword evidence="3" id="KW-1185">Reference proteome</keyword>
<organism evidence="2 3">
    <name type="scientific">Oidiodendron maius (strain Zn)</name>
    <dbReference type="NCBI Taxonomy" id="913774"/>
    <lineage>
        <taxon>Eukaryota</taxon>
        <taxon>Fungi</taxon>
        <taxon>Dikarya</taxon>
        <taxon>Ascomycota</taxon>
        <taxon>Pezizomycotina</taxon>
        <taxon>Leotiomycetes</taxon>
        <taxon>Leotiomycetes incertae sedis</taxon>
        <taxon>Myxotrichaceae</taxon>
        <taxon>Oidiodendron</taxon>
    </lineage>
</organism>
<protein>
    <submittedName>
        <fullName evidence="2">Uncharacterized protein</fullName>
    </submittedName>
</protein>
<sequence length="207" mass="23404">MVVCGLDRELPPYAKRTVNQNTLKKPQDYFTAVPYGGRTFSEDLQQGPSGGTDGIGIIVPLRYCGVPDSRLRRRTKLTNLTRIMHCHRQFSWADTVRLGTRRSIVSQITDKYSATRAPTPIYRPQEPNLVRAVCRKPVIVIYLAPTLARFRPDVFLSFPMPTFGPEGGSRSGNYARQVESPRRSSGLQNQRVSSPEQRGLQQRCLMH</sequence>
<accession>A0A0C3HMW0</accession>
<dbReference type="HOGENOM" id="CLU_1326738_0_0_1"/>
<proteinExistence type="predicted"/>
<reference evidence="2 3" key="1">
    <citation type="submission" date="2014-04" db="EMBL/GenBank/DDBJ databases">
        <authorList>
            <consortium name="DOE Joint Genome Institute"/>
            <person name="Kuo A."/>
            <person name="Martino E."/>
            <person name="Perotto S."/>
            <person name="Kohler A."/>
            <person name="Nagy L.G."/>
            <person name="Floudas D."/>
            <person name="Copeland A."/>
            <person name="Barry K.W."/>
            <person name="Cichocki N."/>
            <person name="Veneault-Fourrey C."/>
            <person name="LaButti K."/>
            <person name="Lindquist E.A."/>
            <person name="Lipzen A."/>
            <person name="Lundell T."/>
            <person name="Morin E."/>
            <person name="Murat C."/>
            <person name="Sun H."/>
            <person name="Tunlid A."/>
            <person name="Henrissat B."/>
            <person name="Grigoriev I.V."/>
            <person name="Hibbett D.S."/>
            <person name="Martin F."/>
            <person name="Nordberg H.P."/>
            <person name="Cantor M.N."/>
            <person name="Hua S.X."/>
        </authorList>
    </citation>
    <scope>NUCLEOTIDE SEQUENCE [LARGE SCALE GENOMIC DNA]</scope>
    <source>
        <strain evidence="2 3">Zn</strain>
    </source>
</reference>
<dbReference type="EMBL" id="KN832873">
    <property type="protein sequence ID" value="KIN03632.1"/>
    <property type="molecule type" value="Genomic_DNA"/>
</dbReference>
<evidence type="ECO:0000313" key="3">
    <source>
        <dbReference type="Proteomes" id="UP000054321"/>
    </source>
</evidence>
<reference evidence="3" key="2">
    <citation type="submission" date="2015-01" db="EMBL/GenBank/DDBJ databases">
        <title>Evolutionary Origins and Diversification of the Mycorrhizal Mutualists.</title>
        <authorList>
            <consortium name="DOE Joint Genome Institute"/>
            <consortium name="Mycorrhizal Genomics Consortium"/>
            <person name="Kohler A."/>
            <person name="Kuo A."/>
            <person name="Nagy L.G."/>
            <person name="Floudas D."/>
            <person name="Copeland A."/>
            <person name="Barry K.W."/>
            <person name="Cichocki N."/>
            <person name="Veneault-Fourrey C."/>
            <person name="LaButti K."/>
            <person name="Lindquist E.A."/>
            <person name="Lipzen A."/>
            <person name="Lundell T."/>
            <person name="Morin E."/>
            <person name="Murat C."/>
            <person name="Riley R."/>
            <person name="Ohm R."/>
            <person name="Sun H."/>
            <person name="Tunlid A."/>
            <person name="Henrissat B."/>
            <person name="Grigoriev I.V."/>
            <person name="Hibbett D.S."/>
            <person name="Martin F."/>
        </authorList>
    </citation>
    <scope>NUCLEOTIDE SEQUENCE [LARGE SCALE GENOMIC DNA]</scope>
    <source>
        <strain evidence="3">Zn</strain>
    </source>
</reference>
<name>A0A0C3HMW0_OIDMZ</name>
<dbReference type="InParanoid" id="A0A0C3HMW0"/>
<evidence type="ECO:0000256" key="1">
    <source>
        <dbReference type="SAM" id="MobiDB-lite"/>
    </source>
</evidence>